<feature type="region of interest" description="Disordered" evidence="10">
    <location>
        <begin position="125"/>
        <end position="193"/>
    </location>
</feature>
<feature type="compositionally biased region" description="Basic and acidic residues" evidence="10">
    <location>
        <begin position="157"/>
        <end position="170"/>
    </location>
</feature>
<feature type="compositionally biased region" description="Polar residues" evidence="10">
    <location>
        <begin position="171"/>
        <end position="183"/>
    </location>
</feature>
<dbReference type="EMBL" id="AWGJ01000004">
    <property type="protein sequence ID" value="ODN80584.1"/>
    <property type="molecule type" value="Genomic_DNA"/>
</dbReference>
<dbReference type="GO" id="GO:0015031">
    <property type="term" value="P:protein transport"/>
    <property type="evidence" value="ECO:0007669"/>
    <property type="project" value="UniProtKB-KW"/>
</dbReference>
<gene>
    <name evidence="12" type="ORF">L202_02776</name>
</gene>
<feature type="transmembrane region" description="Helical" evidence="11">
    <location>
        <begin position="315"/>
        <end position="335"/>
    </location>
</feature>
<evidence type="ECO:0000256" key="7">
    <source>
        <dbReference type="ARBA" id="ARBA00022927"/>
    </source>
</evidence>
<evidence type="ECO:0000256" key="9">
    <source>
        <dbReference type="ARBA" id="ARBA00023136"/>
    </source>
</evidence>
<keyword evidence="7" id="KW-0653">Protein transport</keyword>
<comment type="subcellular location">
    <subcellularLocation>
        <location evidence="1">Endoplasmic reticulum membrane</location>
        <topology evidence="1">Single-pass type IV membrane protein</topology>
    </subcellularLocation>
</comment>
<sequence>MMTAAPLSTSYPSAPTPAVQKAALAAASSQHARTNLIRLVKSLEAKAVDNDYDESSVVLKKEWELSVARIIHVIGLICLQTVLYARALLDRLQYVNEQSSSSTAAFQDIDRSLRTVETVFRRRLMSPSPTPSFNPALIALPMSPSSSNQTNPSPVDKASRTSNDHYEESRTAPSPRTQPTTVRSVRRRRAQTDDYLAKINREYTTGDHTSLLPLRLEKTQKSYGNSGAGDRDTLLGGVAPESGLGAAQLHEELGGQLADMSHRLKLNAVHFSNSLENEKHLIEDSQDALEKNLASTRTNKEGLSTVSKKSRGTTCMTFGIILMVLLLFMWTYMLIRFT</sequence>
<dbReference type="GO" id="GO:0006890">
    <property type="term" value="P:retrograde vesicle-mediated transport, Golgi to endoplasmic reticulum"/>
    <property type="evidence" value="ECO:0007669"/>
    <property type="project" value="TreeGrafter"/>
</dbReference>
<protein>
    <submittedName>
        <fullName evidence="12">Uncharacterized protein</fullName>
    </submittedName>
</protein>
<evidence type="ECO:0000256" key="8">
    <source>
        <dbReference type="ARBA" id="ARBA00022989"/>
    </source>
</evidence>
<evidence type="ECO:0000256" key="1">
    <source>
        <dbReference type="ARBA" id="ARBA00004163"/>
    </source>
</evidence>
<feature type="compositionally biased region" description="Low complexity" evidence="10">
    <location>
        <begin position="141"/>
        <end position="154"/>
    </location>
</feature>
<name>A0A1E3HWD6_9TREE</name>
<accession>A0A1E3HWD6</accession>
<comment type="caution">
    <text evidence="12">The sequence shown here is derived from an EMBL/GenBank/DDBJ whole genome shotgun (WGS) entry which is preliminary data.</text>
</comment>
<evidence type="ECO:0000256" key="5">
    <source>
        <dbReference type="ARBA" id="ARBA00022824"/>
    </source>
</evidence>
<keyword evidence="3" id="KW-0813">Transport</keyword>
<dbReference type="OrthoDB" id="4506189at2759"/>
<dbReference type="GO" id="GO:0031201">
    <property type="term" value="C:SNARE complex"/>
    <property type="evidence" value="ECO:0007669"/>
    <property type="project" value="TreeGrafter"/>
</dbReference>
<dbReference type="PANTHER" id="PTHR13050:SF7">
    <property type="entry name" value="VESICLE TRANSPORT PROTEIN USE1"/>
    <property type="match status" value="1"/>
</dbReference>
<dbReference type="GO" id="GO:0005484">
    <property type="term" value="F:SNAP receptor activity"/>
    <property type="evidence" value="ECO:0007669"/>
    <property type="project" value="TreeGrafter"/>
</dbReference>
<dbReference type="InterPro" id="IPR019150">
    <property type="entry name" value="Vesicle_transport_protein_Use1"/>
</dbReference>
<dbReference type="PANTHER" id="PTHR13050">
    <property type="entry name" value="USE1-LIKE PROTEIN"/>
    <property type="match status" value="1"/>
</dbReference>
<keyword evidence="9 11" id="KW-0472">Membrane</keyword>
<keyword evidence="6" id="KW-0931">ER-Golgi transport</keyword>
<keyword evidence="4 11" id="KW-0812">Transmembrane</keyword>
<dbReference type="STRING" id="1295533.A0A1E3HWD6"/>
<evidence type="ECO:0000256" key="2">
    <source>
        <dbReference type="ARBA" id="ARBA00007891"/>
    </source>
</evidence>
<evidence type="ECO:0000256" key="11">
    <source>
        <dbReference type="SAM" id="Phobius"/>
    </source>
</evidence>
<dbReference type="RefSeq" id="XP_018995150.1">
    <property type="nucleotide sequence ID" value="XM_019136481.1"/>
</dbReference>
<dbReference type="AlphaFoldDB" id="A0A1E3HWD6"/>
<evidence type="ECO:0000313" key="13">
    <source>
        <dbReference type="Proteomes" id="UP000094065"/>
    </source>
</evidence>
<keyword evidence="13" id="KW-1185">Reference proteome</keyword>
<evidence type="ECO:0000256" key="4">
    <source>
        <dbReference type="ARBA" id="ARBA00022692"/>
    </source>
</evidence>
<reference evidence="12 13" key="1">
    <citation type="submission" date="2016-06" db="EMBL/GenBank/DDBJ databases">
        <title>Evolution of pathogenesis and genome organization in the Tremellales.</title>
        <authorList>
            <person name="Cuomo C."/>
            <person name="Litvintseva A."/>
            <person name="Heitman J."/>
            <person name="Chen Y."/>
            <person name="Sun S."/>
            <person name="Springer D."/>
            <person name="Dromer F."/>
            <person name="Young S."/>
            <person name="Zeng Q."/>
            <person name="Chapman S."/>
            <person name="Gujja S."/>
            <person name="Saif S."/>
            <person name="Birren B."/>
        </authorList>
    </citation>
    <scope>NUCLEOTIDE SEQUENCE [LARGE SCALE GENOMIC DNA]</scope>
    <source>
        <strain evidence="12 13">CBS 6039</strain>
    </source>
</reference>
<comment type="similarity">
    <text evidence="2">Belongs to the USE1 family.</text>
</comment>
<dbReference type="GO" id="GO:0005789">
    <property type="term" value="C:endoplasmic reticulum membrane"/>
    <property type="evidence" value="ECO:0007669"/>
    <property type="project" value="UniProtKB-SubCell"/>
</dbReference>
<evidence type="ECO:0000256" key="3">
    <source>
        <dbReference type="ARBA" id="ARBA00022448"/>
    </source>
</evidence>
<evidence type="ECO:0000256" key="10">
    <source>
        <dbReference type="SAM" id="MobiDB-lite"/>
    </source>
</evidence>
<keyword evidence="8 11" id="KW-1133">Transmembrane helix</keyword>
<organism evidence="12 13">
    <name type="scientific">Cryptococcus amylolentus CBS 6039</name>
    <dbReference type="NCBI Taxonomy" id="1295533"/>
    <lineage>
        <taxon>Eukaryota</taxon>
        <taxon>Fungi</taxon>
        <taxon>Dikarya</taxon>
        <taxon>Basidiomycota</taxon>
        <taxon>Agaricomycotina</taxon>
        <taxon>Tremellomycetes</taxon>
        <taxon>Tremellales</taxon>
        <taxon>Cryptococcaceae</taxon>
        <taxon>Cryptococcus</taxon>
    </lineage>
</organism>
<proteinExistence type="inferred from homology"/>
<evidence type="ECO:0000256" key="6">
    <source>
        <dbReference type="ARBA" id="ARBA00022892"/>
    </source>
</evidence>
<evidence type="ECO:0000313" key="12">
    <source>
        <dbReference type="EMBL" id="ODN80584.1"/>
    </source>
</evidence>
<dbReference type="GeneID" id="30154085"/>
<keyword evidence="5" id="KW-0256">Endoplasmic reticulum</keyword>
<dbReference type="Proteomes" id="UP000094065">
    <property type="component" value="Unassembled WGS sequence"/>
</dbReference>